<organism evidence="8 9">
    <name type="scientific">Datura stramonium</name>
    <name type="common">Jimsonweed</name>
    <name type="synonym">Common thornapple</name>
    <dbReference type="NCBI Taxonomy" id="4076"/>
    <lineage>
        <taxon>Eukaryota</taxon>
        <taxon>Viridiplantae</taxon>
        <taxon>Streptophyta</taxon>
        <taxon>Embryophyta</taxon>
        <taxon>Tracheophyta</taxon>
        <taxon>Spermatophyta</taxon>
        <taxon>Magnoliopsida</taxon>
        <taxon>eudicotyledons</taxon>
        <taxon>Gunneridae</taxon>
        <taxon>Pentapetalae</taxon>
        <taxon>asterids</taxon>
        <taxon>lamiids</taxon>
        <taxon>Solanales</taxon>
        <taxon>Solanaceae</taxon>
        <taxon>Solanoideae</taxon>
        <taxon>Datureae</taxon>
        <taxon>Datura</taxon>
    </lineage>
</organism>
<name>A0ABS8THW7_DATST</name>
<dbReference type="InterPro" id="IPR024094">
    <property type="entry name" value="Cyt_f_lg_dom"/>
</dbReference>
<evidence type="ECO:0000313" key="9">
    <source>
        <dbReference type="Proteomes" id="UP000823775"/>
    </source>
</evidence>
<dbReference type="InterPro" id="IPR036826">
    <property type="entry name" value="Cyt_f_lg_dom_sf"/>
</dbReference>
<evidence type="ECO:0000256" key="1">
    <source>
        <dbReference type="ARBA" id="ARBA00004370"/>
    </source>
</evidence>
<reference evidence="8 9" key="1">
    <citation type="journal article" date="2021" name="BMC Genomics">
        <title>Datura genome reveals duplications of psychoactive alkaloid biosynthetic genes and high mutation rate following tissue culture.</title>
        <authorList>
            <person name="Rajewski A."/>
            <person name="Carter-House D."/>
            <person name="Stajich J."/>
            <person name="Litt A."/>
        </authorList>
    </citation>
    <scope>NUCLEOTIDE SEQUENCE [LARGE SCALE GENOMIC DNA]</scope>
    <source>
        <strain evidence="8">AR-01</strain>
    </source>
</reference>
<comment type="subcellular location">
    <subcellularLocation>
        <location evidence="1">Membrane</location>
    </subcellularLocation>
</comment>
<accession>A0ABS8THW7</accession>
<dbReference type="Gene3D" id="2.60.40.830">
    <property type="entry name" value="Cytochrome f large domain"/>
    <property type="match status" value="2"/>
</dbReference>
<dbReference type="Proteomes" id="UP000823775">
    <property type="component" value="Unassembled WGS sequence"/>
</dbReference>
<dbReference type="PROSITE" id="PS51010">
    <property type="entry name" value="CYTF"/>
    <property type="match status" value="1"/>
</dbReference>
<dbReference type="SUPFAM" id="SSF49441">
    <property type="entry name" value="Cytochrome f, large domain"/>
    <property type="match status" value="1"/>
</dbReference>
<keyword evidence="4" id="KW-1133">Transmembrane helix</keyword>
<comment type="caution">
    <text evidence="8">The sequence shown here is derived from an EMBL/GenBank/DDBJ whole genome shotgun (WGS) entry which is preliminary data.</text>
</comment>
<evidence type="ECO:0000259" key="7">
    <source>
        <dbReference type="Pfam" id="PF16639"/>
    </source>
</evidence>
<evidence type="ECO:0000256" key="5">
    <source>
        <dbReference type="ARBA" id="ARBA00023078"/>
    </source>
</evidence>
<keyword evidence="9" id="KW-1185">Reference proteome</keyword>
<keyword evidence="5" id="KW-0793">Thylakoid</keyword>
<evidence type="ECO:0000313" key="8">
    <source>
        <dbReference type="EMBL" id="MCD7470433.1"/>
    </source>
</evidence>
<dbReference type="EMBL" id="JACEIK010001567">
    <property type="protein sequence ID" value="MCD7470433.1"/>
    <property type="molecule type" value="Genomic_DNA"/>
</dbReference>
<evidence type="ECO:0000256" key="3">
    <source>
        <dbReference type="ARBA" id="ARBA00022692"/>
    </source>
</evidence>
<sequence length="193" mass="21503">MVESVGGPERCWFTLRRMSPVRVRLSPTRELSRYKDPIYGDFTAQIPRVNQKLDLHWISPQSPHLSSRGGVWFQIPVRIGGLRHANIGGFGQGDAEIVLQDPLHVQVASFAVKVHMVPVHIWLPEAHVEAPMAGSVILAGIALKLGTREATRHIVCANCHLANKLVEIEVPQVVLPDTIFEAVVRISYDMQLK</sequence>
<evidence type="ECO:0000256" key="4">
    <source>
        <dbReference type="ARBA" id="ARBA00022989"/>
    </source>
</evidence>
<dbReference type="PANTHER" id="PTHR33288">
    <property type="match status" value="1"/>
</dbReference>
<evidence type="ECO:0000256" key="6">
    <source>
        <dbReference type="ARBA" id="ARBA00023136"/>
    </source>
</evidence>
<dbReference type="PANTHER" id="PTHR33288:SF10">
    <property type="entry name" value="CYTOCHROME F"/>
    <property type="match status" value="1"/>
</dbReference>
<gene>
    <name evidence="8" type="ORF">HAX54_010311</name>
</gene>
<dbReference type="PRINTS" id="PR00610">
    <property type="entry name" value="CYTOCHROMEF"/>
</dbReference>
<keyword evidence="2" id="KW-0602">Photosynthesis</keyword>
<evidence type="ECO:0000256" key="2">
    <source>
        <dbReference type="ARBA" id="ARBA00022531"/>
    </source>
</evidence>
<dbReference type="Pfam" id="PF16639">
    <property type="entry name" value="Apocytochr_F_N"/>
    <property type="match status" value="1"/>
</dbReference>
<keyword evidence="6" id="KW-0472">Membrane</keyword>
<dbReference type="InterPro" id="IPR002325">
    <property type="entry name" value="Cyt_f"/>
</dbReference>
<proteinExistence type="predicted"/>
<feature type="domain" description="Cytochrome f large" evidence="7">
    <location>
        <begin position="147"/>
        <end position="192"/>
    </location>
</feature>
<keyword evidence="3" id="KW-0812">Transmembrane</keyword>
<protein>
    <recommendedName>
        <fullName evidence="7">Cytochrome f large domain-containing protein</fullName>
    </recommendedName>
</protein>